<keyword evidence="4" id="KW-1185">Reference proteome</keyword>
<dbReference type="GO" id="GO:0016787">
    <property type="term" value="F:hydrolase activity"/>
    <property type="evidence" value="ECO:0007669"/>
    <property type="project" value="UniProtKB-KW"/>
</dbReference>
<dbReference type="PATRIC" id="fig|1423718.3.peg.1099"/>
<organism evidence="3 4">
    <name type="scientific">Ligilactobacillus agilis DSM 20509</name>
    <dbReference type="NCBI Taxonomy" id="1423718"/>
    <lineage>
        <taxon>Bacteria</taxon>
        <taxon>Bacillati</taxon>
        <taxon>Bacillota</taxon>
        <taxon>Bacilli</taxon>
        <taxon>Lactobacillales</taxon>
        <taxon>Lactobacillaceae</taxon>
        <taxon>Ligilactobacillus</taxon>
    </lineage>
</organism>
<evidence type="ECO:0000259" key="2">
    <source>
        <dbReference type="Pfam" id="PF07859"/>
    </source>
</evidence>
<comment type="caution">
    <text evidence="3">The sequence shown here is derived from an EMBL/GenBank/DDBJ whole genome shotgun (WGS) entry which is preliminary data.</text>
</comment>
<protein>
    <submittedName>
        <fullName evidence="3">Alpha beta hydrolase fold family protein</fullName>
    </submittedName>
</protein>
<dbReference type="InterPro" id="IPR050300">
    <property type="entry name" value="GDXG_lipolytic_enzyme"/>
</dbReference>
<feature type="domain" description="Alpha/beta hydrolase fold-3" evidence="2">
    <location>
        <begin position="82"/>
        <end position="288"/>
    </location>
</feature>
<evidence type="ECO:0000313" key="4">
    <source>
        <dbReference type="Proteomes" id="UP000051008"/>
    </source>
</evidence>
<dbReference type="GeneID" id="75137416"/>
<dbReference type="Pfam" id="PF07859">
    <property type="entry name" value="Abhydrolase_3"/>
    <property type="match status" value="1"/>
</dbReference>
<reference evidence="3 4" key="1">
    <citation type="journal article" date="2015" name="Genome Announc.">
        <title>Expanding the biotechnology potential of lactobacilli through comparative genomics of 213 strains and associated genera.</title>
        <authorList>
            <person name="Sun Z."/>
            <person name="Harris H.M."/>
            <person name="McCann A."/>
            <person name="Guo C."/>
            <person name="Argimon S."/>
            <person name="Zhang W."/>
            <person name="Yang X."/>
            <person name="Jeffery I.B."/>
            <person name="Cooney J.C."/>
            <person name="Kagawa T.F."/>
            <person name="Liu W."/>
            <person name="Song Y."/>
            <person name="Salvetti E."/>
            <person name="Wrobel A."/>
            <person name="Rasinkangas P."/>
            <person name="Parkhill J."/>
            <person name="Rea M.C."/>
            <person name="O'Sullivan O."/>
            <person name="Ritari J."/>
            <person name="Douillard F.P."/>
            <person name="Paul Ross R."/>
            <person name="Yang R."/>
            <person name="Briner A.E."/>
            <person name="Felis G.E."/>
            <person name="de Vos W.M."/>
            <person name="Barrangou R."/>
            <person name="Klaenhammer T.R."/>
            <person name="Caufield P.W."/>
            <person name="Cui Y."/>
            <person name="Zhang H."/>
            <person name="O'Toole P.W."/>
        </authorList>
    </citation>
    <scope>NUCLEOTIDE SEQUENCE [LARGE SCALE GENOMIC DNA]</scope>
    <source>
        <strain evidence="3 4">DSM 20509</strain>
    </source>
</reference>
<accession>A0A0R2A7L1</accession>
<evidence type="ECO:0000256" key="1">
    <source>
        <dbReference type="ARBA" id="ARBA00022801"/>
    </source>
</evidence>
<dbReference type="Gene3D" id="3.40.50.1820">
    <property type="entry name" value="alpha/beta hydrolase"/>
    <property type="match status" value="1"/>
</dbReference>
<dbReference type="OrthoDB" id="9815425at2"/>
<name>A0A0R2A7L1_9LACO</name>
<proteinExistence type="predicted"/>
<evidence type="ECO:0000313" key="3">
    <source>
        <dbReference type="EMBL" id="KRM63063.1"/>
    </source>
</evidence>
<dbReference type="SUPFAM" id="SSF53474">
    <property type="entry name" value="alpha/beta-Hydrolases"/>
    <property type="match status" value="1"/>
</dbReference>
<dbReference type="InterPro" id="IPR013094">
    <property type="entry name" value="AB_hydrolase_3"/>
</dbReference>
<dbReference type="RefSeq" id="WP_050612341.1">
    <property type="nucleotide sequence ID" value="NZ_AYYP01000071.1"/>
</dbReference>
<dbReference type="PANTHER" id="PTHR48081">
    <property type="entry name" value="AB HYDROLASE SUPERFAMILY PROTEIN C4A8.06C"/>
    <property type="match status" value="1"/>
</dbReference>
<gene>
    <name evidence="3" type="ORF">FC14_GL001049</name>
</gene>
<dbReference type="InterPro" id="IPR029058">
    <property type="entry name" value="AB_hydrolase_fold"/>
</dbReference>
<keyword evidence="1 3" id="KW-0378">Hydrolase</keyword>
<dbReference type="EMBL" id="AYYP01000071">
    <property type="protein sequence ID" value="KRM63063.1"/>
    <property type="molecule type" value="Genomic_DNA"/>
</dbReference>
<sequence length="314" mass="35174">MALLSLEKAARTLCEKTGQFVPTTIGLHVIKERLAFEQAQPIYLHPVKKMTETIWVSDEVGQVVVRVFLPVDLQEAEQVPPLLYLHGGQFITGDAKTYDKLCRELTARARVCLLFVEYSNLFEAKAPTQLLQAQAVFDSLASLALKYPLDLKRVLVAGDDVGGTLALNVALRAKASNLPIYKLLLFYPVTNTNFDTSSYVSFAGGYYLTREQMKWALESYRGDLDLKDLLLAPLQASFEQLAKLPETLIMTAEADVTRDEAEALARKMRDAGVDVSQIRFQGIIHDFVSLHILDKTNACRLAMNIATDWLAYRR</sequence>
<dbReference type="Proteomes" id="UP000051008">
    <property type="component" value="Unassembled WGS sequence"/>
</dbReference>
<dbReference type="PANTHER" id="PTHR48081:SF8">
    <property type="entry name" value="ALPHA_BETA HYDROLASE FOLD-3 DOMAIN-CONTAINING PROTEIN-RELATED"/>
    <property type="match status" value="1"/>
</dbReference>
<dbReference type="AlphaFoldDB" id="A0A0R2A7L1"/>